<dbReference type="Proteomes" id="UP001208649">
    <property type="component" value="Unassembled WGS sequence"/>
</dbReference>
<organism evidence="2 3">
    <name type="scientific">Chryseobacterium edaphi</name>
    <dbReference type="NCBI Taxonomy" id="2976532"/>
    <lineage>
        <taxon>Bacteria</taxon>
        <taxon>Pseudomonadati</taxon>
        <taxon>Bacteroidota</taxon>
        <taxon>Flavobacteriia</taxon>
        <taxon>Flavobacteriales</taxon>
        <taxon>Weeksellaceae</taxon>
        <taxon>Chryseobacterium group</taxon>
        <taxon>Chryseobacterium</taxon>
    </lineage>
</organism>
<dbReference type="InterPro" id="IPR013491">
    <property type="entry name" value="Tape_meas_N"/>
</dbReference>
<sequence>MSNIVEFVVRMKDLMSGGLNRLSATTRSSFTAMSQHADRATGRNRVLGQSFDQIQRNMRNVEATIRNSVIPREIAAARRELERLQRQASTHRGNLGGNSGGGSGGGGGFSIGGMAMGNMLGNFATNAASAFLGAVKDGIGAAIAGSMQKEKDLVGLSTFIGEKGAKDAYANIRKDAEITPFDTASLLKVNRALISSGLNAKDAREDAMNLANAISATGGGNDELMRMAINMQQIKSLGKASAMDIKQFGYAGINIYKILEKATGKSADEVKKMDVSYDLLAKSLAMARSQGGLYEGALEKMGKTMSGKWEQVKDRGENALTDIGDAFAPIIVRILDVALKMSGYIAPLLAKAAPYIDMISKGLGIAIDYVMNLSSGTGGWTDYIIIGVDYLTTIWDILKAAGMSVFKILSGIVQWVWKSEIIKDVFRIIGWLLEKVIKPIIGWLGDALVWIWENVLKPILDGLESAYKWVKELIGLGDNKLSVEVKKTTGKNPNDKEPDSPSYFADLTRFKDLKPAGEDEKEKNKKKSKEKGDIIGGGGTKYITINLGKFFDNIQFTTMNMKESEQDIERILMECMGRVLFNGSNNM</sequence>
<dbReference type="NCBIfam" id="TIGR02675">
    <property type="entry name" value="tape_meas_nterm"/>
    <property type="match status" value="1"/>
</dbReference>
<dbReference type="EMBL" id="JAOTEM010000001">
    <property type="protein sequence ID" value="MCU7615665.1"/>
    <property type="molecule type" value="Genomic_DNA"/>
</dbReference>
<accession>A0ABT2W4K7</accession>
<feature type="domain" description="Tape measure protein N-terminal" evidence="1">
    <location>
        <begin position="143"/>
        <end position="323"/>
    </location>
</feature>
<protein>
    <submittedName>
        <fullName evidence="2">Tape measure protein</fullName>
    </submittedName>
</protein>
<comment type="caution">
    <text evidence="2">The sequence shown here is derived from an EMBL/GenBank/DDBJ whole genome shotgun (WGS) entry which is preliminary data.</text>
</comment>
<dbReference type="RefSeq" id="WP_263000815.1">
    <property type="nucleotide sequence ID" value="NZ_JAOTEM010000001.1"/>
</dbReference>
<keyword evidence="3" id="KW-1185">Reference proteome</keyword>
<name>A0ABT2W4K7_9FLAO</name>
<dbReference type="Pfam" id="PF20155">
    <property type="entry name" value="TMP_3"/>
    <property type="match status" value="1"/>
</dbReference>
<gene>
    <name evidence="2" type="ORF">NZ698_00525</name>
</gene>
<evidence type="ECO:0000313" key="3">
    <source>
        <dbReference type="Proteomes" id="UP001208649"/>
    </source>
</evidence>
<evidence type="ECO:0000259" key="1">
    <source>
        <dbReference type="Pfam" id="PF20155"/>
    </source>
</evidence>
<reference evidence="3" key="1">
    <citation type="submission" date="2023-07" db="EMBL/GenBank/DDBJ databases">
        <title>Chryseobacterium sp. strain PBS4-4 Genome sequencing and assembly.</title>
        <authorList>
            <person name="Jung Y."/>
        </authorList>
    </citation>
    <scope>NUCLEOTIDE SEQUENCE [LARGE SCALE GENOMIC DNA]</scope>
    <source>
        <strain evidence="3">PBS4-4</strain>
    </source>
</reference>
<proteinExistence type="predicted"/>
<evidence type="ECO:0000313" key="2">
    <source>
        <dbReference type="EMBL" id="MCU7615665.1"/>
    </source>
</evidence>